<dbReference type="CDD" id="cd04770">
    <property type="entry name" value="HTH_HMRTR"/>
    <property type="match status" value="1"/>
</dbReference>
<dbReference type="EMBL" id="UOGD01000023">
    <property type="protein sequence ID" value="VAX15702.1"/>
    <property type="molecule type" value="Genomic_DNA"/>
</dbReference>
<dbReference type="GO" id="GO:0003700">
    <property type="term" value="F:DNA-binding transcription factor activity"/>
    <property type="evidence" value="ECO:0007669"/>
    <property type="project" value="InterPro"/>
</dbReference>
<reference evidence="5" key="1">
    <citation type="submission" date="2018-06" db="EMBL/GenBank/DDBJ databases">
        <authorList>
            <person name="Zhirakovskaya E."/>
        </authorList>
    </citation>
    <scope>NUCLEOTIDE SEQUENCE</scope>
</reference>
<dbReference type="GO" id="GO:0003677">
    <property type="term" value="F:DNA binding"/>
    <property type="evidence" value="ECO:0007669"/>
    <property type="project" value="UniProtKB-KW"/>
</dbReference>
<keyword evidence="2" id="KW-0238">DNA-binding</keyword>
<dbReference type="SUPFAM" id="SSF46955">
    <property type="entry name" value="Putative DNA-binding domain"/>
    <property type="match status" value="1"/>
</dbReference>
<dbReference type="Pfam" id="PF13411">
    <property type="entry name" value="MerR_1"/>
    <property type="match status" value="1"/>
</dbReference>
<name>A0A3B1BHY9_9ZZZZ</name>
<evidence type="ECO:0000256" key="2">
    <source>
        <dbReference type="ARBA" id="ARBA00023125"/>
    </source>
</evidence>
<dbReference type="PRINTS" id="PR00040">
    <property type="entry name" value="HTHMERR"/>
</dbReference>
<dbReference type="SMART" id="SM00422">
    <property type="entry name" value="HTH_MERR"/>
    <property type="match status" value="1"/>
</dbReference>
<dbReference type="PANTHER" id="PTHR30204">
    <property type="entry name" value="REDOX-CYCLING DRUG-SENSING TRANSCRIPTIONAL ACTIVATOR SOXR"/>
    <property type="match status" value="1"/>
</dbReference>
<dbReference type="PROSITE" id="PS50937">
    <property type="entry name" value="HTH_MERR_2"/>
    <property type="match status" value="1"/>
</dbReference>
<evidence type="ECO:0000256" key="1">
    <source>
        <dbReference type="ARBA" id="ARBA00023015"/>
    </source>
</evidence>
<evidence type="ECO:0000256" key="3">
    <source>
        <dbReference type="ARBA" id="ARBA00023163"/>
    </source>
</evidence>
<protein>
    <recommendedName>
        <fullName evidence="4">HTH merR-type domain-containing protein</fullName>
    </recommendedName>
</protein>
<evidence type="ECO:0000313" key="5">
    <source>
        <dbReference type="EMBL" id="VAX15702.1"/>
    </source>
</evidence>
<keyword evidence="3" id="KW-0804">Transcription</keyword>
<dbReference type="InterPro" id="IPR009061">
    <property type="entry name" value="DNA-bd_dom_put_sf"/>
</dbReference>
<dbReference type="AlphaFoldDB" id="A0A3B1BHY9"/>
<proteinExistence type="predicted"/>
<feature type="domain" description="HTH merR-type" evidence="4">
    <location>
        <begin position="1"/>
        <end position="72"/>
    </location>
</feature>
<keyword evidence="1" id="KW-0805">Transcription regulation</keyword>
<gene>
    <name evidence="5" type="ORF">MNBD_IGNAVI01-3032</name>
</gene>
<accession>A0A3B1BHY9</accession>
<dbReference type="Gene3D" id="1.10.1660.10">
    <property type="match status" value="1"/>
</dbReference>
<dbReference type="PANTHER" id="PTHR30204:SF94">
    <property type="entry name" value="HEAVY METAL-DEPENDENT TRANSCRIPTIONAL REGULATOR HI_0293-RELATED"/>
    <property type="match status" value="1"/>
</dbReference>
<dbReference type="InterPro" id="IPR047057">
    <property type="entry name" value="MerR_fam"/>
</dbReference>
<dbReference type="InterPro" id="IPR000551">
    <property type="entry name" value="MerR-type_HTH_dom"/>
</dbReference>
<organism evidence="5">
    <name type="scientific">hydrothermal vent metagenome</name>
    <dbReference type="NCBI Taxonomy" id="652676"/>
    <lineage>
        <taxon>unclassified sequences</taxon>
        <taxon>metagenomes</taxon>
        <taxon>ecological metagenomes</taxon>
    </lineage>
</organism>
<evidence type="ECO:0000259" key="4">
    <source>
        <dbReference type="PROSITE" id="PS50937"/>
    </source>
</evidence>
<sequence length="137" mass="15943">MEDYKVGEVAKKVGINVETLRYYEKIELMPKPKRKESGYRYYNDLDLKRLHFIKRAKELGFSLKEIKELLGLKIESTATCGDVKHLSEHKLKDIREKINDLKNIESVLLKLINQCLCETVSTDECPILEVIDSDIIE</sequence>